<dbReference type="InterPro" id="IPR036639">
    <property type="entry name" value="Cyt_c_oxidase_su4_sf"/>
</dbReference>
<dbReference type="GO" id="GO:0045277">
    <property type="term" value="C:respiratory chain complex IV"/>
    <property type="evidence" value="ECO:0007669"/>
    <property type="project" value="InterPro"/>
</dbReference>
<protein>
    <recommendedName>
        <fullName evidence="10">Cytochrome c oxidase subunit 4</fullName>
    </recommendedName>
</protein>
<dbReference type="Pfam" id="PF02936">
    <property type="entry name" value="COX4"/>
    <property type="match status" value="1"/>
</dbReference>
<dbReference type="UniPathway" id="UPA00705"/>
<accession>A0A674B8M0</accession>
<dbReference type="PRINTS" id="PR01873">
    <property type="entry name" value="CYTCOXIDASE4"/>
</dbReference>
<proteinExistence type="inferred from homology"/>
<dbReference type="PANTHER" id="PTHR10707:SF13">
    <property type="entry name" value="CYTOCHROME C OXIDASE SUBUNIT 4"/>
    <property type="match status" value="1"/>
</dbReference>
<dbReference type="OMA" id="DEPFCTD"/>
<comment type="similarity">
    <text evidence="3 10">Belongs to the cytochrome c oxidase IV family.</text>
</comment>
<sequence>MLTSRALVRGLKSGFWRPLSSTSSVQAAHGKGSLGVLYGAGLRTIRPVEGVITSLTVLYVSPDVLDPSVPQYNNRLDTPLSDVPFVRNLNSEQRQLKEKEKGPWTKLTKEEKIALYRLTHELTYPEMRRGSSEWKTVLGGVFIFLGFSGMLVWWQRIFVFGEVPHTLSDEWVEKQTQRMIDMRINPIGGFAYHWDYAKKQWK</sequence>
<dbReference type="Ensembl" id="ENSSTUT00000071395.1">
    <property type="protein sequence ID" value="ENSSTUP00000067327.1"/>
    <property type="gene ID" value="ENSSTUG00000029444.1"/>
</dbReference>
<evidence type="ECO:0000313" key="12">
    <source>
        <dbReference type="Proteomes" id="UP000472277"/>
    </source>
</evidence>
<reference evidence="11" key="2">
    <citation type="submission" date="2025-09" db="UniProtKB">
        <authorList>
            <consortium name="Ensembl"/>
        </authorList>
    </citation>
    <scope>IDENTIFICATION</scope>
</reference>
<evidence type="ECO:0000313" key="11">
    <source>
        <dbReference type="Ensembl" id="ENSSTUP00000067327.1"/>
    </source>
</evidence>
<dbReference type="GO" id="GO:0005743">
    <property type="term" value="C:mitochondrial inner membrane"/>
    <property type="evidence" value="ECO:0007669"/>
    <property type="project" value="UniProtKB-SubCell"/>
</dbReference>
<dbReference type="InterPro" id="IPR013288">
    <property type="entry name" value="Cyt_c_oxidase_su4"/>
</dbReference>
<dbReference type="InterPro" id="IPR004203">
    <property type="entry name" value="Cyt_c_oxidase_su4_fam"/>
</dbReference>
<evidence type="ECO:0000256" key="8">
    <source>
        <dbReference type="ARBA" id="ARBA00023128"/>
    </source>
</evidence>
<comment type="subunit">
    <text evidence="4">Component of the cytochrome c oxidase (complex IV, CIV), a multisubunit enzyme composed of 14 subunits. The complex is composed of a catalytic core of 3 subunits MT-CO1, MT-CO2 and MT-CO3, encoded in the mitochondrial DNA, and 11 supernumerary subunits COX4I, COX5A, COX5B, COX6A, COX6B, COX6C, COX7A, COX7B, COX7C, COX8 and NDUFA4, which are encoded in the nuclear genome. The complex exists as a monomer or a dimer and forms supercomplexes (SCs) in the inner mitochondrial membrane with NADH-ubiquinone oxidoreductase (complex I, CI) and ubiquinol-cytochrome c oxidoreductase (cytochrome b-c1 complex, complex III, CIII), resulting in different assemblies (supercomplex SCI(1)III(2)IV(1) and megacomplex MCI(2)III(2)IV(2)).</text>
</comment>
<gene>
    <name evidence="11" type="primary">LOC115150461</name>
</gene>
<evidence type="ECO:0000256" key="6">
    <source>
        <dbReference type="ARBA" id="ARBA00022792"/>
    </source>
</evidence>
<feature type="transmembrane region" description="Helical" evidence="10">
    <location>
        <begin position="136"/>
        <end position="154"/>
    </location>
</feature>
<evidence type="ECO:0000256" key="10">
    <source>
        <dbReference type="RuleBase" id="RU367145"/>
    </source>
</evidence>
<comment type="subcellular location">
    <subcellularLocation>
        <location evidence="1 10">Mitochondrion inner membrane</location>
        <topology evidence="1 10">Single-pass membrane protein</topology>
    </subcellularLocation>
</comment>
<keyword evidence="9 10" id="KW-0472">Membrane</keyword>
<name>A0A674B8M0_SALTR</name>
<dbReference type="FunCoup" id="A0A674B8M0">
    <property type="interactions" value="87"/>
</dbReference>
<dbReference type="AlphaFoldDB" id="A0A674B8M0"/>
<evidence type="ECO:0000256" key="1">
    <source>
        <dbReference type="ARBA" id="ARBA00004434"/>
    </source>
</evidence>
<dbReference type="InParanoid" id="A0A674B8M0"/>
<dbReference type="Proteomes" id="UP000472277">
    <property type="component" value="Chromosome 2"/>
</dbReference>
<organism evidence="11 12">
    <name type="scientific">Salmo trutta</name>
    <name type="common">Brown trout</name>
    <dbReference type="NCBI Taxonomy" id="8032"/>
    <lineage>
        <taxon>Eukaryota</taxon>
        <taxon>Metazoa</taxon>
        <taxon>Chordata</taxon>
        <taxon>Craniata</taxon>
        <taxon>Vertebrata</taxon>
        <taxon>Euteleostomi</taxon>
        <taxon>Actinopterygii</taxon>
        <taxon>Neopterygii</taxon>
        <taxon>Teleostei</taxon>
        <taxon>Protacanthopterygii</taxon>
        <taxon>Salmoniformes</taxon>
        <taxon>Salmonidae</taxon>
        <taxon>Salmoninae</taxon>
        <taxon>Salmo</taxon>
    </lineage>
</organism>
<evidence type="ECO:0000256" key="9">
    <source>
        <dbReference type="ARBA" id="ARBA00023136"/>
    </source>
</evidence>
<dbReference type="Gene3D" id="1.10.442.10">
    <property type="entry name" value="Cytochrome c oxidase subunit IV"/>
    <property type="match status" value="1"/>
</dbReference>
<keyword evidence="8 10" id="KW-0496">Mitochondrion</keyword>
<evidence type="ECO:0000256" key="4">
    <source>
        <dbReference type="ARBA" id="ARBA00011485"/>
    </source>
</evidence>
<keyword evidence="5 10" id="KW-0812">Transmembrane</keyword>
<evidence type="ECO:0000256" key="5">
    <source>
        <dbReference type="ARBA" id="ARBA00022692"/>
    </source>
</evidence>
<dbReference type="CDD" id="cd00922">
    <property type="entry name" value="Cyt_c_Oxidase_IV"/>
    <property type="match status" value="1"/>
</dbReference>
<evidence type="ECO:0000256" key="2">
    <source>
        <dbReference type="ARBA" id="ARBA00004673"/>
    </source>
</evidence>
<dbReference type="FunFam" id="1.10.442.10:FF:000001">
    <property type="entry name" value="Cytochrome c oxidase subunit 4 isoform 1"/>
    <property type="match status" value="1"/>
</dbReference>
<dbReference type="PANTHER" id="PTHR10707">
    <property type="entry name" value="CYTOCHROME C OXIDASE SUBUNIT IV"/>
    <property type="match status" value="1"/>
</dbReference>
<evidence type="ECO:0000256" key="7">
    <source>
        <dbReference type="ARBA" id="ARBA00022989"/>
    </source>
</evidence>
<dbReference type="GeneTree" id="ENSGT00390000002407"/>
<reference evidence="11" key="1">
    <citation type="submission" date="2025-08" db="UniProtKB">
        <authorList>
            <consortium name="Ensembl"/>
        </authorList>
    </citation>
    <scope>IDENTIFICATION</scope>
</reference>
<dbReference type="SUPFAM" id="SSF81406">
    <property type="entry name" value="Mitochondrial cytochrome c oxidase subunit IV"/>
    <property type="match status" value="1"/>
</dbReference>
<dbReference type="GO" id="GO:0006123">
    <property type="term" value="P:mitochondrial electron transport, cytochrome c to oxygen"/>
    <property type="evidence" value="ECO:0007669"/>
    <property type="project" value="InterPro"/>
</dbReference>
<keyword evidence="7 10" id="KW-1133">Transmembrane helix</keyword>
<keyword evidence="12" id="KW-1185">Reference proteome</keyword>
<comment type="function">
    <text evidence="10">Component of the cytochrome c oxidase, the last enzyme in the mitochondrial electron transport chain which drives oxidative phosphorylation.</text>
</comment>
<keyword evidence="6 10" id="KW-0999">Mitochondrion inner membrane</keyword>
<evidence type="ECO:0000256" key="3">
    <source>
        <dbReference type="ARBA" id="ARBA00008135"/>
    </source>
</evidence>
<comment type="pathway">
    <text evidence="2 10">Energy metabolism; oxidative phosphorylation.</text>
</comment>